<dbReference type="InterPro" id="IPR036739">
    <property type="entry name" value="SLC41_membr_dom_sf"/>
</dbReference>
<evidence type="ECO:0000313" key="1">
    <source>
        <dbReference type="EMBL" id="CAF1530236.1"/>
    </source>
</evidence>
<organism evidence="2 6">
    <name type="scientific">Adineta steineri</name>
    <dbReference type="NCBI Taxonomy" id="433720"/>
    <lineage>
        <taxon>Eukaryota</taxon>
        <taxon>Metazoa</taxon>
        <taxon>Spiralia</taxon>
        <taxon>Gnathifera</taxon>
        <taxon>Rotifera</taxon>
        <taxon>Eurotatoria</taxon>
        <taxon>Bdelloidea</taxon>
        <taxon>Adinetida</taxon>
        <taxon>Adinetidae</taxon>
        <taxon>Adineta</taxon>
    </lineage>
</organism>
<dbReference type="EMBL" id="CAJNOM010004186">
    <property type="protein sequence ID" value="CAF1653368.1"/>
    <property type="molecule type" value="Genomic_DNA"/>
</dbReference>
<proteinExistence type="predicted"/>
<evidence type="ECO:0000313" key="2">
    <source>
        <dbReference type="EMBL" id="CAF1530267.1"/>
    </source>
</evidence>
<protein>
    <submittedName>
        <fullName evidence="2">Uncharacterized protein</fullName>
    </submittedName>
</protein>
<dbReference type="PANTHER" id="PTHR16228">
    <property type="entry name" value="DIVALENT CATION TRANSPORTER SOLUTE CARRIER FAMILY 41"/>
    <property type="match status" value="1"/>
</dbReference>
<dbReference type="Gene3D" id="1.10.357.20">
    <property type="entry name" value="SLC41 divalent cation transporters, integral membrane domain"/>
    <property type="match status" value="1"/>
</dbReference>
<evidence type="ECO:0000313" key="5">
    <source>
        <dbReference type="Proteomes" id="UP000663832"/>
    </source>
</evidence>
<evidence type="ECO:0000313" key="4">
    <source>
        <dbReference type="EMBL" id="CAF1653377.1"/>
    </source>
</evidence>
<evidence type="ECO:0000313" key="6">
    <source>
        <dbReference type="Proteomes" id="UP000663877"/>
    </source>
</evidence>
<dbReference type="GO" id="GO:0008324">
    <property type="term" value="F:monoatomic cation transmembrane transporter activity"/>
    <property type="evidence" value="ECO:0007669"/>
    <property type="project" value="InterPro"/>
</dbReference>
<accession>A0A815VGN6</accession>
<dbReference type="EMBL" id="CAJNOI010003820">
    <property type="protein sequence ID" value="CAF1530236.1"/>
    <property type="molecule type" value="Genomic_DNA"/>
</dbReference>
<dbReference type="EMBL" id="CAJNOM010004187">
    <property type="protein sequence ID" value="CAF1653377.1"/>
    <property type="molecule type" value="Genomic_DNA"/>
</dbReference>
<dbReference type="AlphaFoldDB" id="A0A815VGN6"/>
<keyword evidence="5" id="KW-1185">Reference proteome</keyword>
<evidence type="ECO:0000313" key="3">
    <source>
        <dbReference type="EMBL" id="CAF1653368.1"/>
    </source>
</evidence>
<dbReference type="GO" id="GO:0005886">
    <property type="term" value="C:plasma membrane"/>
    <property type="evidence" value="ECO:0007669"/>
    <property type="project" value="TreeGrafter"/>
</dbReference>
<name>A0A815VGN6_9BILA</name>
<dbReference type="OrthoDB" id="5791097at2759"/>
<sequence>MTARFGMVAVGLVLEHVKKLNVFKEITEIYILVPALIGLKRNLEMILASRLPTHICVGGNLVAVQASRLSTILHQQCKPGEFQGITQY</sequence>
<gene>
    <name evidence="1" type="ORF">BJG266_LOCUS44856</name>
    <name evidence="2" type="ORF">BJG266_LOCUS44858</name>
    <name evidence="3" type="ORF">QVE165_LOCUS61830</name>
    <name evidence="4" type="ORF">QVE165_LOCUS61832</name>
</gene>
<dbReference type="InterPro" id="IPR045349">
    <property type="entry name" value="SLC41A1-3"/>
</dbReference>
<dbReference type="PANTHER" id="PTHR16228:SF7">
    <property type="entry name" value="SLC41A_MGTE INTEGRAL MEMBRANE DOMAIN-CONTAINING PROTEIN"/>
    <property type="match status" value="1"/>
</dbReference>
<dbReference type="EMBL" id="CAJNOI010003821">
    <property type="protein sequence ID" value="CAF1530267.1"/>
    <property type="molecule type" value="Genomic_DNA"/>
</dbReference>
<comment type="caution">
    <text evidence="2">The sequence shown here is derived from an EMBL/GenBank/DDBJ whole genome shotgun (WGS) entry which is preliminary data.</text>
</comment>
<dbReference type="Proteomes" id="UP000663832">
    <property type="component" value="Unassembled WGS sequence"/>
</dbReference>
<reference evidence="2" key="1">
    <citation type="submission" date="2021-02" db="EMBL/GenBank/DDBJ databases">
        <authorList>
            <person name="Nowell W R."/>
        </authorList>
    </citation>
    <scope>NUCLEOTIDE SEQUENCE</scope>
</reference>
<dbReference type="Proteomes" id="UP000663877">
    <property type="component" value="Unassembled WGS sequence"/>
</dbReference>